<keyword evidence="2" id="KW-1133">Transmembrane helix</keyword>
<keyword evidence="2" id="KW-0472">Membrane</keyword>
<proteinExistence type="predicted"/>
<dbReference type="InterPro" id="IPR003646">
    <property type="entry name" value="SH3-like_bac-type"/>
</dbReference>
<feature type="chain" id="PRO_5003396718" evidence="3">
    <location>
        <begin position="38"/>
        <end position="221"/>
    </location>
</feature>
<feature type="region of interest" description="Disordered" evidence="1">
    <location>
        <begin position="149"/>
        <end position="221"/>
    </location>
</feature>
<reference evidence="6" key="6">
    <citation type="submission" date="2011-05" db="EMBL/GenBank/DDBJ databases">
        <title>Complete sequence of Collimonas fungivorans Ter331.</title>
        <authorList>
            <person name="Leveau J.H."/>
        </authorList>
    </citation>
    <scope>NUCLEOTIDE SEQUENCE [LARGE SCALE GENOMIC DNA]</scope>
    <source>
        <strain evidence="6">Ter331</strain>
    </source>
</reference>
<dbReference type="AlphaFoldDB" id="G0AE80"/>
<dbReference type="Proteomes" id="UP000008392">
    <property type="component" value="Chromosome"/>
</dbReference>
<reference evidence="5 6" key="3">
    <citation type="journal article" date="2008" name="FEMS Microbiol. Ecol.">
        <title>Identification and characterization of genes underlying chitinolysis in Collimonas fungivorans Ter331.</title>
        <authorList>
            <person name="Fritsche K."/>
            <person name="de Boer W."/>
            <person name="Gerards S."/>
            <person name="van den Berg M."/>
            <person name="van Veen J.A."/>
            <person name="Leveau J.H."/>
        </authorList>
    </citation>
    <scope>NUCLEOTIDE SEQUENCE [LARGE SCALE GENOMIC DNA]</scope>
    <source>
        <strain evidence="5 6">Ter331</strain>
    </source>
</reference>
<reference evidence="5 6" key="4">
    <citation type="journal article" date="2010" name="Environ. Microbiol.">
        <title>The bacterial genus Collimonas: mycophagy, weathering and other adaptive solutions to life in oligotrophic soil environments.</title>
        <authorList>
            <person name="Leveau J.H."/>
            <person name="Uroz S."/>
            <person name="de Boer W."/>
        </authorList>
    </citation>
    <scope>NUCLEOTIDE SEQUENCE [LARGE SCALE GENOMIC DNA]</scope>
    <source>
        <strain evidence="5 6">Ter331</strain>
    </source>
</reference>
<evidence type="ECO:0000313" key="5">
    <source>
        <dbReference type="EMBL" id="AEK64010.1"/>
    </source>
</evidence>
<dbReference type="eggNOG" id="COG4991">
    <property type="taxonomic scope" value="Bacteria"/>
</dbReference>
<evidence type="ECO:0000313" key="6">
    <source>
        <dbReference type="Proteomes" id="UP000008392"/>
    </source>
</evidence>
<dbReference type="HOGENOM" id="CLU_081576_1_0_4"/>
<feature type="compositionally biased region" description="Pro residues" evidence="1">
    <location>
        <begin position="152"/>
        <end position="169"/>
    </location>
</feature>
<dbReference type="KEGG" id="cfu:CFU_4188"/>
<evidence type="ECO:0000256" key="3">
    <source>
        <dbReference type="SAM" id="SignalP"/>
    </source>
</evidence>
<evidence type="ECO:0000256" key="1">
    <source>
        <dbReference type="SAM" id="MobiDB-lite"/>
    </source>
</evidence>
<dbReference type="Pfam" id="PF08239">
    <property type="entry name" value="SH3_3"/>
    <property type="match status" value="1"/>
</dbReference>
<sequence length="221" mass="23761">MAAPGTIADPLEVVMIRTRLLPLIAVACFSVPAAALAQQQAFTSKGVNLRAGPARDYPLVAQLRPGTPVTVAGCINGYSWCDVSLPDGNRGWVYAQNLNYPYQGNQVPLITYGSAIGLPIIAFTIGTYWGQNYRGRPWYGQQSHWAHRPIRPRPPIAVRPPPRPKPPGVFPQRPHRPGVGNGNRPPMGGARPPGNGVRPPGAGGRPTQGSNRPGQNRPQPR</sequence>
<reference evidence="5 6" key="2">
    <citation type="journal article" date="2006" name="J. Microbiol. Methods">
        <title>Genomic flank-sequencing of plasposon insertion sites for rapid identification of functional genes.</title>
        <authorList>
            <person name="Leveau J.H."/>
            <person name="Gerards S."/>
            <person name="Fritsche K."/>
            <person name="Zondag G."/>
            <person name="van Veen J.A."/>
        </authorList>
    </citation>
    <scope>NUCLEOTIDE SEQUENCE [LARGE SCALE GENOMIC DNA]</scope>
    <source>
        <strain evidence="5 6">Ter331</strain>
    </source>
</reference>
<feature type="compositionally biased region" description="Polar residues" evidence="1">
    <location>
        <begin position="207"/>
        <end position="221"/>
    </location>
</feature>
<keyword evidence="6" id="KW-1185">Reference proteome</keyword>
<keyword evidence="3" id="KW-0732">Signal</keyword>
<dbReference type="SMART" id="SM00287">
    <property type="entry name" value="SH3b"/>
    <property type="match status" value="1"/>
</dbReference>
<protein>
    <submittedName>
        <fullName evidence="5">Hypothetical proline rich protein</fullName>
    </submittedName>
</protein>
<reference evidence="5 6" key="5">
    <citation type="journal article" date="2011" name="ISME J.">
        <title>Dual transcriptional profiling of a bacterial/fungal confrontation: Collimonas fungivorans versus Aspergillus niger.</title>
        <authorList>
            <person name="Mela F."/>
            <person name="Fritsche K."/>
            <person name="de Boer W."/>
            <person name="van Veen J.A."/>
            <person name="de Graaff L.H."/>
            <person name="van den Berg M."/>
            <person name="Leveau J.H."/>
        </authorList>
    </citation>
    <scope>NUCLEOTIDE SEQUENCE [LARGE SCALE GENOMIC DNA]</scope>
    <source>
        <strain evidence="5 6">Ter331</strain>
    </source>
</reference>
<reference evidence="5 6" key="1">
    <citation type="journal article" date="2004" name="Environ. Microbiol.">
        <title>Phylogeny-function analysis of (meta)genomic libraries: screening for expression of ribosomal RNA genes by large-insert library fluorescent in situ hybridization (LIL-FISH).</title>
        <authorList>
            <person name="Leveau J.H."/>
            <person name="Gerards S."/>
            <person name="de Boer W."/>
            <person name="van Veen J.A."/>
        </authorList>
    </citation>
    <scope>NUCLEOTIDE SEQUENCE [LARGE SCALE GENOMIC DNA]</scope>
    <source>
        <strain evidence="5 6">Ter331</strain>
    </source>
</reference>
<accession>G0AE80</accession>
<feature type="transmembrane region" description="Helical" evidence="2">
    <location>
        <begin position="109"/>
        <end position="129"/>
    </location>
</feature>
<organism evidence="5 6">
    <name type="scientific">Collimonas fungivorans (strain Ter331)</name>
    <dbReference type="NCBI Taxonomy" id="1005048"/>
    <lineage>
        <taxon>Bacteria</taxon>
        <taxon>Pseudomonadati</taxon>
        <taxon>Pseudomonadota</taxon>
        <taxon>Betaproteobacteria</taxon>
        <taxon>Burkholderiales</taxon>
        <taxon>Oxalobacteraceae</taxon>
        <taxon>Collimonas</taxon>
    </lineage>
</organism>
<dbReference type="Gene3D" id="2.30.30.40">
    <property type="entry name" value="SH3 Domains"/>
    <property type="match status" value="1"/>
</dbReference>
<feature type="signal peptide" evidence="3">
    <location>
        <begin position="1"/>
        <end position="37"/>
    </location>
</feature>
<evidence type="ECO:0000259" key="4">
    <source>
        <dbReference type="PROSITE" id="PS51781"/>
    </source>
</evidence>
<feature type="domain" description="SH3b" evidence="4">
    <location>
        <begin position="37"/>
        <end position="102"/>
    </location>
</feature>
<dbReference type="STRING" id="1005048.CFU_4188"/>
<keyword evidence="2" id="KW-0812">Transmembrane</keyword>
<dbReference type="EMBL" id="CP002745">
    <property type="protein sequence ID" value="AEK64010.1"/>
    <property type="molecule type" value="Genomic_DNA"/>
</dbReference>
<gene>
    <name evidence="5" type="ordered locus">CFU_4188</name>
</gene>
<dbReference type="PROSITE" id="PS51781">
    <property type="entry name" value="SH3B"/>
    <property type="match status" value="1"/>
</dbReference>
<name>G0AE80_COLFT</name>
<evidence type="ECO:0000256" key="2">
    <source>
        <dbReference type="SAM" id="Phobius"/>
    </source>
</evidence>